<comment type="caution">
    <text evidence="2">The sequence shown here is derived from an EMBL/GenBank/DDBJ whole genome shotgun (WGS) entry which is preliminary data.</text>
</comment>
<evidence type="ECO:0000259" key="1">
    <source>
        <dbReference type="Pfam" id="PF04233"/>
    </source>
</evidence>
<dbReference type="EMBL" id="BPQJ01000019">
    <property type="protein sequence ID" value="GJD63763.1"/>
    <property type="molecule type" value="Genomic_DNA"/>
</dbReference>
<dbReference type="InterPro" id="IPR006528">
    <property type="entry name" value="Phage_head_morphogenesis_dom"/>
</dbReference>
<evidence type="ECO:0000313" key="3">
    <source>
        <dbReference type="Proteomes" id="UP001055286"/>
    </source>
</evidence>
<gene>
    <name evidence="2" type="ORF">MPEAHAMD_3934</name>
</gene>
<reference evidence="2" key="1">
    <citation type="journal article" date="2016" name="Front. Microbiol.">
        <title>Genome Sequence of the Piezophilic, Mesophilic Sulfate-Reducing Bacterium Desulfovibrio indicus J2T.</title>
        <authorList>
            <person name="Cao J."/>
            <person name="Maignien L."/>
            <person name="Shao Z."/>
            <person name="Alain K."/>
            <person name="Jebbar M."/>
        </authorList>
    </citation>
    <scope>NUCLEOTIDE SEQUENCE</scope>
    <source>
        <strain evidence="2">JCM 32048</strain>
    </source>
</reference>
<evidence type="ECO:0000313" key="2">
    <source>
        <dbReference type="EMBL" id="GJD63763.1"/>
    </source>
</evidence>
<protein>
    <recommendedName>
        <fullName evidence="1">Phage head morphogenesis domain-containing protein</fullName>
    </recommendedName>
</protein>
<dbReference type="Proteomes" id="UP001055286">
    <property type="component" value="Unassembled WGS sequence"/>
</dbReference>
<name>A0AA37HDM1_9HYPH</name>
<accession>A0AA37HDM1</accession>
<dbReference type="AlphaFoldDB" id="A0AA37HDM1"/>
<dbReference type="RefSeq" id="WP_238192095.1">
    <property type="nucleotide sequence ID" value="NZ_BPQJ01000019.1"/>
</dbReference>
<keyword evidence="3" id="KW-1185">Reference proteome</keyword>
<proteinExistence type="predicted"/>
<dbReference type="Pfam" id="PF04233">
    <property type="entry name" value="Phage_Mu_F"/>
    <property type="match status" value="1"/>
</dbReference>
<organism evidence="2 3">
    <name type="scientific">Methylobacterium frigidaeris</name>
    <dbReference type="NCBI Taxonomy" id="2038277"/>
    <lineage>
        <taxon>Bacteria</taxon>
        <taxon>Pseudomonadati</taxon>
        <taxon>Pseudomonadota</taxon>
        <taxon>Alphaproteobacteria</taxon>
        <taxon>Hyphomicrobiales</taxon>
        <taxon>Methylobacteriaceae</taxon>
        <taxon>Methylobacterium</taxon>
    </lineage>
</organism>
<reference evidence="2" key="2">
    <citation type="submission" date="2021-08" db="EMBL/GenBank/DDBJ databases">
        <authorList>
            <person name="Tani A."/>
            <person name="Ola A."/>
            <person name="Ogura Y."/>
            <person name="Katsura K."/>
            <person name="Hayashi T."/>
        </authorList>
    </citation>
    <scope>NUCLEOTIDE SEQUENCE</scope>
    <source>
        <strain evidence="2">JCM 32048</strain>
    </source>
</reference>
<sequence length="271" mass="30047">MASLSRTRPRRAETILRPVHPNAGLEAEYRRRLTALIDEMGRSLTYWLSAAYRGNSPEIAEDELPAETMRRAMRRLARRWQANFNDLADDLAAHFAQSVGERSNASLKAALKKGGFTVEFKMTRAQRDVLNAAVHENVSLIRSIPQQHLAQVEGMVMRSVSTGRDLGQLADDLQQQLGVTKKRAALIARDQNNKVTAALTRARQVEMGLTEAVWRHSGGGKHPRSKHVKANGQRYDIRVGLPIGDKGQNVLPGEEINCRCIGRAVIPGFAA</sequence>
<feature type="domain" description="Phage head morphogenesis" evidence="1">
    <location>
        <begin position="151"/>
        <end position="260"/>
    </location>
</feature>